<accession>A0A4Z2GZL7</accession>
<evidence type="ECO:0000256" key="1">
    <source>
        <dbReference type="SAM" id="MobiDB-lite"/>
    </source>
</evidence>
<evidence type="ECO:0000313" key="3">
    <source>
        <dbReference type="Proteomes" id="UP000314294"/>
    </source>
</evidence>
<keyword evidence="3" id="KW-1185">Reference proteome</keyword>
<evidence type="ECO:0000313" key="2">
    <source>
        <dbReference type="EMBL" id="TNN58092.1"/>
    </source>
</evidence>
<comment type="caution">
    <text evidence="2">The sequence shown here is derived from an EMBL/GenBank/DDBJ whole genome shotgun (WGS) entry which is preliminary data.</text>
</comment>
<dbReference type="Proteomes" id="UP000314294">
    <property type="component" value="Unassembled WGS sequence"/>
</dbReference>
<proteinExistence type="predicted"/>
<feature type="compositionally biased region" description="Low complexity" evidence="1">
    <location>
        <begin position="159"/>
        <end position="176"/>
    </location>
</feature>
<organism evidence="2 3">
    <name type="scientific">Liparis tanakae</name>
    <name type="common">Tanaka's snailfish</name>
    <dbReference type="NCBI Taxonomy" id="230148"/>
    <lineage>
        <taxon>Eukaryota</taxon>
        <taxon>Metazoa</taxon>
        <taxon>Chordata</taxon>
        <taxon>Craniata</taxon>
        <taxon>Vertebrata</taxon>
        <taxon>Euteleostomi</taxon>
        <taxon>Actinopterygii</taxon>
        <taxon>Neopterygii</taxon>
        <taxon>Teleostei</taxon>
        <taxon>Neoteleostei</taxon>
        <taxon>Acanthomorphata</taxon>
        <taxon>Eupercaria</taxon>
        <taxon>Perciformes</taxon>
        <taxon>Cottioidei</taxon>
        <taxon>Cottales</taxon>
        <taxon>Liparidae</taxon>
        <taxon>Liparis</taxon>
    </lineage>
</organism>
<gene>
    <name evidence="2" type="ORF">EYF80_031691</name>
</gene>
<reference evidence="2 3" key="1">
    <citation type="submission" date="2019-03" db="EMBL/GenBank/DDBJ databases">
        <title>First draft genome of Liparis tanakae, snailfish: a comprehensive survey of snailfish specific genes.</title>
        <authorList>
            <person name="Kim W."/>
            <person name="Song I."/>
            <person name="Jeong J.-H."/>
            <person name="Kim D."/>
            <person name="Kim S."/>
            <person name="Ryu S."/>
            <person name="Song J.Y."/>
            <person name="Lee S.K."/>
        </authorList>
    </citation>
    <scope>NUCLEOTIDE SEQUENCE [LARGE SCALE GENOMIC DNA]</scope>
    <source>
        <tissue evidence="2">Muscle</tissue>
    </source>
</reference>
<protein>
    <submittedName>
        <fullName evidence="2">Uncharacterized protein</fullName>
    </submittedName>
</protein>
<feature type="compositionally biased region" description="Basic and acidic residues" evidence="1">
    <location>
        <begin position="191"/>
        <end position="209"/>
    </location>
</feature>
<name>A0A4Z2GZL7_9TELE</name>
<dbReference type="EMBL" id="SRLO01000389">
    <property type="protein sequence ID" value="TNN58092.1"/>
    <property type="molecule type" value="Genomic_DNA"/>
</dbReference>
<dbReference type="AlphaFoldDB" id="A0A4Z2GZL7"/>
<feature type="region of interest" description="Disordered" evidence="1">
    <location>
        <begin position="141"/>
        <end position="220"/>
    </location>
</feature>
<sequence>METISPLAIWAAVCMLGEREASQRNSSGNPIGDILQCPAYCTSGQACLFSPYHDAGPCTFSPGGERRREVVAGLVPKMPRPPGTKPSCDVVIISSRSQIGGAIGAPQTESTVLWPFSKRDHLSPRTWPTGPHRYGGTEWDAQGGCGPEGLQNKPPPLSPSAHIPPSAASQQPAALPCNLHTNDSLSAECTLPERGEKERKQEEEERNVEKSTLILQPESC</sequence>